<evidence type="ECO:0000259" key="3">
    <source>
        <dbReference type="PROSITE" id="PS50076"/>
    </source>
</evidence>
<reference evidence="4 5" key="1">
    <citation type="submission" date="2015-05" db="EMBL/GenBank/DDBJ databases">
        <title>Distinctive expansion of gene families associated with plant cell wall degradation and secondary metabolism in the genomes of grapevine trunk pathogens.</title>
        <authorList>
            <person name="Lawrence D.P."/>
            <person name="Travadon R."/>
            <person name="Rolshausen P.E."/>
            <person name="Baumgartner K."/>
        </authorList>
    </citation>
    <scope>NUCLEOTIDE SEQUENCE [LARGE SCALE GENOMIC DNA]</scope>
    <source>
        <strain evidence="4">UCRPC4</strain>
    </source>
</reference>
<dbReference type="Gene3D" id="1.10.287.110">
    <property type="entry name" value="DnaJ domain"/>
    <property type="match status" value="1"/>
</dbReference>
<dbReference type="GO" id="GO:0001671">
    <property type="term" value="F:ATPase activator activity"/>
    <property type="evidence" value="ECO:0007669"/>
    <property type="project" value="InterPro"/>
</dbReference>
<dbReference type="AlphaFoldDB" id="A0A0G2E0Y5"/>
<proteinExistence type="inferred from homology"/>
<dbReference type="NCBIfam" id="TIGR00714">
    <property type="entry name" value="hscB"/>
    <property type="match status" value="1"/>
</dbReference>
<dbReference type="GO" id="GO:0044571">
    <property type="term" value="P:[2Fe-2S] cluster assembly"/>
    <property type="evidence" value="ECO:0007669"/>
    <property type="project" value="InterPro"/>
</dbReference>
<sequence>MPLNLENHYTLFPQTLPGGPPPRSSFTISTPQLRREFLQLQTRYHPDKFPSDQKLRAEALSSRINTAYKTLSDPLLRAQYLLAEFHGIDVLAEDQGSAQQDPDTLMEVMEAQEAIEEASEESEIEALKEENKQRIDDTVKILGAAIDSGNVEEARKECIKLRFWRSLQDGLHSWEPGKEVRLIH</sequence>
<keyword evidence="5" id="KW-1185">Reference proteome</keyword>
<dbReference type="EMBL" id="LCWF01000161">
    <property type="protein sequence ID" value="KKY16429.1"/>
    <property type="molecule type" value="Genomic_DNA"/>
</dbReference>
<protein>
    <recommendedName>
        <fullName evidence="3">J domain-containing protein</fullName>
    </recommendedName>
</protein>
<dbReference type="GO" id="GO:0051087">
    <property type="term" value="F:protein-folding chaperone binding"/>
    <property type="evidence" value="ECO:0007669"/>
    <property type="project" value="InterPro"/>
</dbReference>
<dbReference type="InterPro" id="IPR036869">
    <property type="entry name" value="J_dom_sf"/>
</dbReference>
<dbReference type="PROSITE" id="PS50076">
    <property type="entry name" value="DNAJ_2"/>
    <property type="match status" value="1"/>
</dbReference>
<evidence type="ECO:0000256" key="2">
    <source>
        <dbReference type="ARBA" id="ARBA00023186"/>
    </source>
</evidence>
<dbReference type="InterPro" id="IPR001623">
    <property type="entry name" value="DnaJ_domain"/>
</dbReference>
<dbReference type="GO" id="GO:0051259">
    <property type="term" value="P:protein complex oligomerization"/>
    <property type="evidence" value="ECO:0007669"/>
    <property type="project" value="InterPro"/>
</dbReference>
<dbReference type="InterPro" id="IPR009073">
    <property type="entry name" value="HscB_oligo_C"/>
</dbReference>
<dbReference type="Proteomes" id="UP000053317">
    <property type="component" value="Unassembled WGS sequence"/>
</dbReference>
<gene>
    <name evidence="4" type="ORF">UCRPC4_g05938</name>
</gene>
<dbReference type="SUPFAM" id="SSF46565">
    <property type="entry name" value="Chaperone J-domain"/>
    <property type="match status" value="1"/>
</dbReference>
<dbReference type="InterPro" id="IPR036386">
    <property type="entry name" value="HscB_C_sf"/>
</dbReference>
<evidence type="ECO:0000313" key="4">
    <source>
        <dbReference type="EMBL" id="KKY16429.1"/>
    </source>
</evidence>
<dbReference type="Pfam" id="PF07743">
    <property type="entry name" value="HSCB_C"/>
    <property type="match status" value="1"/>
</dbReference>
<comment type="similarity">
    <text evidence="1">Belongs to the HscB family.</text>
</comment>
<dbReference type="GO" id="GO:0005739">
    <property type="term" value="C:mitochondrion"/>
    <property type="evidence" value="ECO:0007669"/>
    <property type="project" value="TreeGrafter"/>
</dbReference>
<dbReference type="OrthoDB" id="448954at2759"/>
<dbReference type="SMART" id="SM00271">
    <property type="entry name" value="DnaJ"/>
    <property type="match status" value="1"/>
</dbReference>
<dbReference type="Pfam" id="PF00226">
    <property type="entry name" value="DnaJ"/>
    <property type="match status" value="1"/>
</dbReference>
<dbReference type="Gene3D" id="1.20.1280.20">
    <property type="entry name" value="HscB, C-terminal domain"/>
    <property type="match status" value="1"/>
</dbReference>
<feature type="domain" description="J" evidence="3">
    <location>
        <begin position="7"/>
        <end position="84"/>
    </location>
</feature>
<comment type="caution">
    <text evidence="4">The sequence shown here is derived from an EMBL/GenBank/DDBJ whole genome shotgun (WGS) entry which is preliminary data.</text>
</comment>
<reference evidence="4 5" key="2">
    <citation type="submission" date="2015-05" db="EMBL/GenBank/DDBJ databases">
        <authorList>
            <person name="Morales-Cruz A."/>
            <person name="Amrine K.C."/>
            <person name="Cantu D."/>
        </authorList>
    </citation>
    <scope>NUCLEOTIDE SEQUENCE [LARGE SCALE GENOMIC DNA]</scope>
    <source>
        <strain evidence="4">UCRPC4</strain>
    </source>
</reference>
<name>A0A0G2E0Y5_PHACM</name>
<dbReference type="PANTHER" id="PTHR14021:SF15">
    <property type="entry name" value="IRON-SULFUR CLUSTER CO-CHAPERONE PROTEIN HSCB"/>
    <property type="match status" value="1"/>
</dbReference>
<organism evidence="4 5">
    <name type="scientific">Phaeomoniella chlamydospora</name>
    <name type="common">Phaeoacremonium chlamydosporum</name>
    <dbReference type="NCBI Taxonomy" id="158046"/>
    <lineage>
        <taxon>Eukaryota</taxon>
        <taxon>Fungi</taxon>
        <taxon>Dikarya</taxon>
        <taxon>Ascomycota</taxon>
        <taxon>Pezizomycotina</taxon>
        <taxon>Eurotiomycetes</taxon>
        <taxon>Chaetothyriomycetidae</taxon>
        <taxon>Phaeomoniellales</taxon>
        <taxon>Phaeomoniellaceae</taxon>
        <taxon>Phaeomoniella</taxon>
    </lineage>
</organism>
<evidence type="ECO:0000256" key="1">
    <source>
        <dbReference type="ARBA" id="ARBA00010476"/>
    </source>
</evidence>
<dbReference type="SUPFAM" id="SSF47144">
    <property type="entry name" value="HSC20 (HSCB), C-terminal oligomerisation domain"/>
    <property type="match status" value="1"/>
</dbReference>
<evidence type="ECO:0000313" key="5">
    <source>
        <dbReference type="Proteomes" id="UP000053317"/>
    </source>
</evidence>
<keyword evidence="2" id="KW-0143">Chaperone</keyword>
<accession>A0A0G2E0Y5</accession>
<dbReference type="InterPro" id="IPR004640">
    <property type="entry name" value="HscB"/>
</dbReference>
<dbReference type="CDD" id="cd06257">
    <property type="entry name" value="DnaJ"/>
    <property type="match status" value="1"/>
</dbReference>
<dbReference type="PANTHER" id="PTHR14021">
    <property type="entry name" value="IRON-SULFUR CLUSTER CO-CHAPERONE PROTEIN HSCB"/>
    <property type="match status" value="1"/>
</dbReference>